<evidence type="ECO:0000313" key="9">
    <source>
        <dbReference type="EMBL" id="CAH9112747.1"/>
    </source>
</evidence>
<sequence>MIEHKDKEWSLRRGQYLGEISALCFVHLPPHLSSLPYLLAGTGSQLMVYNLATGVMLRSFQVFDGIRVHGISLASSTDHSSDSTAVFRIAVFGERRVKLFSLMLTSRTNSGEYLHLSLTLVQSVPRLSHWVLDVVFFHEQGKPGLAIGCSDNSIYLWDILSCKVLSQVSCSERCLLYSMCIWGKEIGALLVASGTIFNEVIVWKLDCKSDVPAVHHGNLADEKGSMSPFQPYRAINLYRLTGHEGSIFRLAWSPDGSKVVSVSDDRSARVWALGECKCLHDLAEGSIQCVSSILFGHTARVWDCCIFDLLIVTAGEDCTCRVWGLDGTQLNLIKEHIGRGVWRCAYDPSFSLLVTAGFDSSIKVHQLHASPECLGKTVGALELSFNQKEAFKIYIPNSTELFSHMDSKSEYVRCLHFSREDSLYVATNNGYVYHAKLHHTGHVRWTKLLHVGGDAPIICMNVLSNESEPCETDDWIAIGDGKGRMMIAHIAGDVYNPKVNHSLTWPAEIERQLLGIYWCQSLGCRFIFTVDPRGRLKLWRLWNPLFSASHVEGVLTAELVYGFVSCFGMRIICLDASLDDEVLVCGDIRGNVLLFPLKKDLVNAKPLPSEENVSPLTYFKGAHGISTVCSVSIAGSIPSQLDIYSSGGDGCICYFEYDRNRKKLEFTGIKQVKELSTVHSVYSTANYNIPSGSYAIGFTSSEFIIWNLSSERKVVQVSCGGWRRPHSYYLGHSPEMRNCFAFVKDGIINIERYWVTGNERKVYPKNLHLQFHGREIHSLCFIRPDPSLRNPSGKGCQFFEHSWIATGCEDGTVRLTRYEPETESWSVSMLLGEHVGGSAVRSICTLSKIHRVTVKATDVSESMHTQIGKLENQENVVLLVSVGAKRVITAWKQKVRSIEETMQSQYCEHENGDGITSHGPSPSKKLSHLSFQWLSSDMPTRNNNCLHENTEKIIEAVENVQPLSPKDMKVESELHLVDKCENDWRYLAVTAFLAKGSGSRATVCFVVVACSDATLSFRALVLPHRLWFDVAMLTPISHPVLSLQHVIVPMHSLCEDNIQTGDLYIVISGSTDGSISLWDLTEHVENFMRLLPGLEILEGIDDQKRPRTGRGSQGGRRWRSLSSHVSKRKSTVGELLLTDRSFREENQENVSVVKRDMPLQNYCDDVDTVVGCFHTEQNTRVCSRGKNDASSSVCMKERRNIPSLSICEIGPLHVYNNIHQSGVNCLHVSNAEAPIASDSIYRVCVISGGDDQSINCLTFAFTSTQNLELPNLEADVSPSASQDLENIIYYFRIRNHQMRLLSVDKIISAHSSAVKGVWTDGTWVFSTGLDQRVRCWNIKQGKLLERAHLVISVPEPEALDAMPCENRDHYQIAVAGRGMQMIEFFGSGKMNHGQ</sequence>
<evidence type="ECO:0000256" key="6">
    <source>
        <dbReference type="ARBA" id="ARBA00038255"/>
    </source>
</evidence>
<feature type="repeat" description="WD" evidence="7">
    <location>
        <begin position="1066"/>
        <end position="1080"/>
    </location>
</feature>
<dbReference type="EMBL" id="CAMAPE010000060">
    <property type="protein sequence ID" value="CAH9112747.1"/>
    <property type="molecule type" value="Genomic_DNA"/>
</dbReference>
<gene>
    <name evidence="9" type="ORF">CEURO_LOCUS19723</name>
</gene>
<proteinExistence type="inferred from homology"/>
<dbReference type="PANTHER" id="PTHR14344:SF3">
    <property type="entry name" value="WD REPEAT-CONTAINING PROTEIN 6"/>
    <property type="match status" value="1"/>
</dbReference>
<dbReference type="OrthoDB" id="5594999at2759"/>
<keyword evidence="4" id="KW-0819">tRNA processing</keyword>
<feature type="repeat" description="WD" evidence="7">
    <location>
        <begin position="240"/>
        <end position="271"/>
    </location>
</feature>
<evidence type="ECO:0000256" key="8">
    <source>
        <dbReference type="SAM" id="MobiDB-lite"/>
    </source>
</evidence>
<evidence type="ECO:0000256" key="7">
    <source>
        <dbReference type="PROSITE-ProRule" id="PRU00221"/>
    </source>
</evidence>
<evidence type="ECO:0000256" key="4">
    <source>
        <dbReference type="ARBA" id="ARBA00022694"/>
    </source>
</evidence>
<keyword evidence="2" id="KW-0963">Cytoplasm</keyword>
<dbReference type="InterPro" id="IPR001680">
    <property type="entry name" value="WD40_rpt"/>
</dbReference>
<dbReference type="InterPro" id="IPR015943">
    <property type="entry name" value="WD40/YVTN_repeat-like_dom_sf"/>
</dbReference>
<dbReference type="PROSITE" id="PS50294">
    <property type="entry name" value="WD_REPEATS_REGION"/>
    <property type="match status" value="1"/>
</dbReference>
<feature type="region of interest" description="Disordered" evidence="8">
    <location>
        <begin position="1102"/>
        <end position="1125"/>
    </location>
</feature>
<evidence type="ECO:0000256" key="5">
    <source>
        <dbReference type="ARBA" id="ARBA00022737"/>
    </source>
</evidence>
<evidence type="ECO:0000256" key="1">
    <source>
        <dbReference type="ARBA" id="ARBA00004496"/>
    </source>
</evidence>
<keyword evidence="10" id="KW-1185">Reference proteome</keyword>
<reference evidence="9" key="1">
    <citation type="submission" date="2022-07" db="EMBL/GenBank/DDBJ databases">
        <authorList>
            <person name="Macas J."/>
            <person name="Novak P."/>
            <person name="Neumann P."/>
        </authorList>
    </citation>
    <scope>NUCLEOTIDE SEQUENCE</scope>
</reference>
<accession>A0A9P1ELK5</accession>
<dbReference type="PANTHER" id="PTHR14344">
    <property type="entry name" value="WD REPEAT PROTEIN"/>
    <property type="match status" value="1"/>
</dbReference>
<keyword evidence="5" id="KW-0677">Repeat</keyword>
<dbReference type="Proteomes" id="UP001152484">
    <property type="component" value="Unassembled WGS sequence"/>
</dbReference>
<dbReference type="InterPro" id="IPR036322">
    <property type="entry name" value="WD40_repeat_dom_sf"/>
</dbReference>
<comment type="caution">
    <text evidence="9">The sequence shown here is derived from an EMBL/GenBank/DDBJ whole genome shotgun (WGS) entry which is preliminary data.</text>
</comment>
<evidence type="ECO:0008006" key="11">
    <source>
        <dbReference type="Google" id="ProtNLM"/>
    </source>
</evidence>
<dbReference type="Gene3D" id="2.130.10.10">
    <property type="entry name" value="YVTN repeat-like/Quinoprotein amine dehydrogenase"/>
    <property type="match status" value="4"/>
</dbReference>
<comment type="subcellular location">
    <subcellularLocation>
        <location evidence="1">Cytoplasm</location>
    </subcellularLocation>
</comment>
<evidence type="ECO:0000256" key="3">
    <source>
        <dbReference type="ARBA" id="ARBA00022574"/>
    </source>
</evidence>
<dbReference type="SUPFAM" id="SSF50978">
    <property type="entry name" value="WD40 repeat-like"/>
    <property type="match status" value="2"/>
</dbReference>
<dbReference type="PROSITE" id="PS50082">
    <property type="entry name" value="WD_REPEATS_2"/>
    <property type="match status" value="2"/>
</dbReference>
<evidence type="ECO:0000256" key="2">
    <source>
        <dbReference type="ARBA" id="ARBA00022490"/>
    </source>
</evidence>
<evidence type="ECO:0000313" key="10">
    <source>
        <dbReference type="Proteomes" id="UP001152484"/>
    </source>
</evidence>
<dbReference type="Pfam" id="PF00400">
    <property type="entry name" value="WD40"/>
    <property type="match status" value="4"/>
</dbReference>
<protein>
    <recommendedName>
        <fullName evidence="11">WD repeat-containing protein 6</fullName>
    </recommendedName>
</protein>
<comment type="similarity">
    <text evidence="6">Belongs to the WD repeat WDR6 family.</text>
</comment>
<dbReference type="SMART" id="SM00320">
    <property type="entry name" value="WD40"/>
    <property type="match status" value="12"/>
</dbReference>
<dbReference type="InterPro" id="IPR051973">
    <property type="entry name" value="tRNA_Anticodon_Mtase-Reg"/>
</dbReference>
<organism evidence="9 10">
    <name type="scientific">Cuscuta europaea</name>
    <name type="common">European dodder</name>
    <dbReference type="NCBI Taxonomy" id="41803"/>
    <lineage>
        <taxon>Eukaryota</taxon>
        <taxon>Viridiplantae</taxon>
        <taxon>Streptophyta</taxon>
        <taxon>Embryophyta</taxon>
        <taxon>Tracheophyta</taxon>
        <taxon>Spermatophyta</taxon>
        <taxon>Magnoliopsida</taxon>
        <taxon>eudicotyledons</taxon>
        <taxon>Gunneridae</taxon>
        <taxon>Pentapetalae</taxon>
        <taxon>asterids</taxon>
        <taxon>lamiids</taxon>
        <taxon>Solanales</taxon>
        <taxon>Convolvulaceae</taxon>
        <taxon>Cuscuteae</taxon>
        <taxon>Cuscuta</taxon>
        <taxon>Cuscuta subgen. Cuscuta</taxon>
    </lineage>
</organism>
<keyword evidence="3 7" id="KW-0853">WD repeat</keyword>
<dbReference type="GO" id="GO:0005737">
    <property type="term" value="C:cytoplasm"/>
    <property type="evidence" value="ECO:0007669"/>
    <property type="project" value="UniProtKB-SubCell"/>
</dbReference>
<dbReference type="GO" id="GO:0030488">
    <property type="term" value="P:tRNA methylation"/>
    <property type="evidence" value="ECO:0007669"/>
    <property type="project" value="TreeGrafter"/>
</dbReference>
<name>A0A9P1ELK5_CUSEU</name>